<dbReference type="Ensembl" id="ENSNMLT00000014848.1">
    <property type="protein sequence ID" value="ENSNMLP00000013188.1"/>
    <property type="gene ID" value="ENSNMLG00000008866.1"/>
</dbReference>
<keyword evidence="5 6" id="KW-0472">Membrane</keyword>
<protein>
    <recommendedName>
        <fullName evidence="6">Amino acid transporter</fullName>
    </recommendedName>
</protein>
<dbReference type="GO" id="GO:0005886">
    <property type="term" value="C:plasma membrane"/>
    <property type="evidence" value="ECO:0007669"/>
    <property type="project" value="TreeGrafter"/>
</dbReference>
<feature type="transmembrane region" description="Helical" evidence="6">
    <location>
        <begin position="319"/>
        <end position="348"/>
    </location>
</feature>
<keyword evidence="8" id="KW-1185">Reference proteome</keyword>
<keyword evidence="3 6" id="KW-0812">Transmembrane</keyword>
<evidence type="ECO:0000256" key="6">
    <source>
        <dbReference type="RuleBase" id="RU361216"/>
    </source>
</evidence>
<dbReference type="SUPFAM" id="SSF118215">
    <property type="entry name" value="Proton glutamate symport protein"/>
    <property type="match status" value="1"/>
</dbReference>
<dbReference type="InterPro" id="IPR036458">
    <property type="entry name" value="Na:dicarbo_symporter_sf"/>
</dbReference>
<feature type="transmembrane region" description="Helical" evidence="6">
    <location>
        <begin position="355"/>
        <end position="372"/>
    </location>
</feature>
<evidence type="ECO:0000256" key="5">
    <source>
        <dbReference type="ARBA" id="ARBA00023136"/>
    </source>
</evidence>
<dbReference type="AlphaFoldDB" id="A0A8C6SXI6"/>
<feature type="transmembrane region" description="Helical" evidence="6">
    <location>
        <begin position="207"/>
        <end position="232"/>
    </location>
</feature>
<reference evidence="7" key="1">
    <citation type="submission" date="2025-08" db="UniProtKB">
        <authorList>
            <consortium name="Ensembl"/>
        </authorList>
    </citation>
    <scope>IDENTIFICATION</scope>
</reference>
<dbReference type="GO" id="GO:0005313">
    <property type="term" value="F:L-glutamate transmembrane transporter activity"/>
    <property type="evidence" value="ECO:0007669"/>
    <property type="project" value="TreeGrafter"/>
</dbReference>
<keyword evidence="2 6" id="KW-0813">Transport</keyword>
<feature type="transmembrane region" description="Helical" evidence="6">
    <location>
        <begin position="174"/>
        <end position="195"/>
    </location>
</feature>
<dbReference type="GO" id="GO:0015501">
    <property type="term" value="F:glutamate:sodium symporter activity"/>
    <property type="evidence" value="ECO:0007669"/>
    <property type="project" value="TreeGrafter"/>
</dbReference>
<dbReference type="Proteomes" id="UP000694523">
    <property type="component" value="Unplaced"/>
</dbReference>
<evidence type="ECO:0000313" key="8">
    <source>
        <dbReference type="Proteomes" id="UP000694523"/>
    </source>
</evidence>
<evidence type="ECO:0000256" key="2">
    <source>
        <dbReference type="ARBA" id="ARBA00022448"/>
    </source>
</evidence>
<dbReference type="PANTHER" id="PTHR11958">
    <property type="entry name" value="SODIUM/DICARBOXYLATE SYMPORTER-RELATED"/>
    <property type="match status" value="1"/>
</dbReference>
<feature type="transmembrane region" description="Helical" evidence="6">
    <location>
        <begin position="6"/>
        <end position="25"/>
    </location>
</feature>
<comment type="subcellular location">
    <subcellularLocation>
        <location evidence="1 6">Membrane</location>
        <topology evidence="1 6">Multi-pass membrane protein</topology>
    </subcellularLocation>
</comment>
<evidence type="ECO:0000256" key="3">
    <source>
        <dbReference type="ARBA" id="ARBA00022692"/>
    </source>
</evidence>
<evidence type="ECO:0000313" key="7">
    <source>
        <dbReference type="Ensembl" id="ENSNMLP00000013188.1"/>
    </source>
</evidence>
<comment type="similarity">
    <text evidence="6">Belongs to the dicarboxylate/amino acid:cation symporter (DAACS) (TC 2.A.23) family.</text>
</comment>
<name>A0A8C6SXI6_9GOBI</name>
<organism evidence="7 8">
    <name type="scientific">Neogobius melanostomus</name>
    <name type="common">round goby</name>
    <dbReference type="NCBI Taxonomy" id="47308"/>
    <lineage>
        <taxon>Eukaryota</taxon>
        <taxon>Metazoa</taxon>
        <taxon>Chordata</taxon>
        <taxon>Craniata</taxon>
        <taxon>Vertebrata</taxon>
        <taxon>Euteleostomi</taxon>
        <taxon>Actinopterygii</taxon>
        <taxon>Neopterygii</taxon>
        <taxon>Teleostei</taxon>
        <taxon>Neoteleostei</taxon>
        <taxon>Acanthomorphata</taxon>
        <taxon>Gobiaria</taxon>
        <taxon>Gobiiformes</taxon>
        <taxon>Gobioidei</taxon>
        <taxon>Gobiidae</taxon>
        <taxon>Benthophilinae</taxon>
        <taxon>Neogobiini</taxon>
        <taxon>Neogobius</taxon>
    </lineage>
</organism>
<dbReference type="PANTHER" id="PTHR11958:SF63">
    <property type="entry name" value="AMINO ACID TRANSPORTER"/>
    <property type="match status" value="1"/>
</dbReference>
<feature type="transmembrane region" description="Helical" evidence="6">
    <location>
        <begin position="127"/>
        <end position="144"/>
    </location>
</feature>
<sequence length="406" mass="44681">MFLELFQGLMIPAIIMNVLNATAFMNRVTCPSMLVKAVIYCFITSLMSVTTGIILCLVIPLDGGMPGESVVSHPIDIIYSMANNMCRRRVIGLFIGTVKFDLSMTEMIIDGNVTNSTSSMIVVKKNFNFNVLGLIALCFVYGVVMRKYDDKVRAQRPADRFPYLRSFSRITESIMFYTHVFIMPVAVVCFAVKMLADTHDWSLMLNLAKFIGIIICGLLAHGVILLPLLYLITVWKNPLPLIEHFYDDVLCSTLQCNTSTTTLELCLELCRDAGIDQDVSRLILPIGHKVNLNGTALYEAMAVIFVARLQNVTLDPLQLAVLGLMVVMVSIGVGGLHSRGAIVTVFVLKAFGLQYDNLIGLLAFVEILLYPLCEAVNAAGNCFGAAIIHYGNYPEQNTPDGSPIIA</sequence>
<keyword evidence="6" id="KW-0769">Symport</keyword>
<dbReference type="Gene3D" id="1.10.3860.10">
    <property type="entry name" value="Sodium:dicarboxylate symporter"/>
    <property type="match status" value="1"/>
</dbReference>
<keyword evidence="4 6" id="KW-1133">Transmembrane helix</keyword>
<evidence type="ECO:0000256" key="4">
    <source>
        <dbReference type="ARBA" id="ARBA00022989"/>
    </source>
</evidence>
<evidence type="ECO:0000256" key="1">
    <source>
        <dbReference type="ARBA" id="ARBA00004141"/>
    </source>
</evidence>
<feature type="transmembrane region" description="Helical" evidence="6">
    <location>
        <begin position="37"/>
        <end position="61"/>
    </location>
</feature>
<dbReference type="PRINTS" id="PR00173">
    <property type="entry name" value="EDTRNSPORT"/>
</dbReference>
<dbReference type="Pfam" id="PF00375">
    <property type="entry name" value="SDF"/>
    <property type="match status" value="1"/>
</dbReference>
<dbReference type="GO" id="GO:0015175">
    <property type="term" value="F:neutral L-amino acid transmembrane transporter activity"/>
    <property type="evidence" value="ECO:0007669"/>
    <property type="project" value="TreeGrafter"/>
</dbReference>
<reference evidence="7" key="2">
    <citation type="submission" date="2025-09" db="UniProtKB">
        <authorList>
            <consortium name="Ensembl"/>
        </authorList>
    </citation>
    <scope>IDENTIFICATION</scope>
</reference>
<dbReference type="InterPro" id="IPR001991">
    <property type="entry name" value="Na-dicarboxylate_symporter"/>
</dbReference>
<dbReference type="InterPro" id="IPR050746">
    <property type="entry name" value="DAACS"/>
</dbReference>
<proteinExistence type="inferred from homology"/>
<accession>A0A8C6SXI6</accession>